<keyword evidence="2" id="KW-1185">Reference proteome</keyword>
<dbReference type="SUPFAM" id="SSF56784">
    <property type="entry name" value="HAD-like"/>
    <property type="match status" value="1"/>
</dbReference>
<keyword evidence="1" id="KW-0378">Hydrolase</keyword>
<dbReference type="RefSeq" id="WP_062924773.1">
    <property type="nucleotide sequence ID" value="NZ_CP015098.1"/>
</dbReference>
<reference evidence="2" key="1">
    <citation type="submission" date="2016-04" db="EMBL/GenBank/DDBJ databases">
        <authorList>
            <person name="Zhang B."/>
        </authorList>
    </citation>
    <scope>NUCLEOTIDE SEQUENCE [LARGE SCALE GENOMIC DNA]</scope>
    <source>
        <strain evidence="2">S10</strain>
    </source>
</reference>
<dbReference type="InterPro" id="IPR006439">
    <property type="entry name" value="HAD-SF_hydro_IA"/>
</dbReference>
<dbReference type="NCBIfam" id="TIGR01509">
    <property type="entry name" value="HAD-SF-IA-v3"/>
    <property type="match status" value="1"/>
</dbReference>
<proteinExistence type="predicted"/>
<dbReference type="Proteomes" id="UP000076096">
    <property type="component" value="Chromosome"/>
</dbReference>
<dbReference type="PANTHER" id="PTHR43611:SF3">
    <property type="entry name" value="FLAVIN MONONUCLEOTIDE HYDROLASE 1, CHLOROPLATIC"/>
    <property type="match status" value="1"/>
</dbReference>
<accession>A0A143BU02</accession>
<evidence type="ECO:0000313" key="2">
    <source>
        <dbReference type="Proteomes" id="UP000076096"/>
    </source>
</evidence>
<dbReference type="KEGG" id="stsi:A4E84_01355"/>
<dbReference type="EMBL" id="CP015098">
    <property type="protein sequence ID" value="AMW08299.1"/>
    <property type="molecule type" value="Genomic_DNA"/>
</dbReference>
<dbReference type="STRING" id="1783515.A4E84_01355"/>
<dbReference type="AlphaFoldDB" id="A0A143BU02"/>
<sequence length="210" mass="23140">MTLINTSDRPFDAVLCDLDNVIRFYDLTRLARLEQLAGLAEGTTTRVAYAPETDLPLLLGKIGKEEWVETIVRGLVGEVSEPQARELGTALAEAPFWADDEVVTMLRRIREHLPLVLVTNATLELESDLESLGLSGLAHHVVSSARVGVAKPDREIYEIAAERAETPIERCLFVDDRLENIEAAVALGMTGLHYREPKDLRKGLALALGD</sequence>
<dbReference type="Pfam" id="PF00702">
    <property type="entry name" value="Hydrolase"/>
    <property type="match status" value="1"/>
</dbReference>
<protein>
    <submittedName>
        <fullName evidence="1">Hydrolase</fullName>
    </submittedName>
</protein>
<organism evidence="1 2">
    <name type="scientific">Streptomyces qaidamensis</name>
    <dbReference type="NCBI Taxonomy" id="1783515"/>
    <lineage>
        <taxon>Bacteria</taxon>
        <taxon>Bacillati</taxon>
        <taxon>Actinomycetota</taxon>
        <taxon>Actinomycetes</taxon>
        <taxon>Kitasatosporales</taxon>
        <taxon>Streptomycetaceae</taxon>
        <taxon>Streptomyces</taxon>
        <taxon>Streptomyces aurantiacus group</taxon>
    </lineage>
</organism>
<dbReference type="InterPro" id="IPR023214">
    <property type="entry name" value="HAD_sf"/>
</dbReference>
<dbReference type="PANTHER" id="PTHR43611">
    <property type="entry name" value="ALPHA-D-GLUCOSE 1-PHOSPHATE PHOSPHATASE"/>
    <property type="match status" value="1"/>
</dbReference>
<name>A0A143BU02_9ACTN</name>
<dbReference type="InterPro" id="IPR036412">
    <property type="entry name" value="HAD-like_sf"/>
</dbReference>
<dbReference type="GO" id="GO:0016787">
    <property type="term" value="F:hydrolase activity"/>
    <property type="evidence" value="ECO:0007669"/>
    <property type="project" value="UniProtKB-KW"/>
</dbReference>
<evidence type="ECO:0000313" key="1">
    <source>
        <dbReference type="EMBL" id="AMW08299.1"/>
    </source>
</evidence>
<gene>
    <name evidence="1" type="ORF">A4E84_01355</name>
</gene>
<dbReference type="Gene3D" id="3.40.50.1000">
    <property type="entry name" value="HAD superfamily/HAD-like"/>
    <property type="match status" value="1"/>
</dbReference>